<name>A0AAW4N190_9BACT</name>
<comment type="caution">
    <text evidence="2">The sequence shown here is derived from an EMBL/GenBank/DDBJ whole genome shotgun (WGS) entry which is preliminary data.</text>
</comment>
<dbReference type="Proteomes" id="UP001196765">
    <property type="component" value="Unassembled WGS sequence"/>
</dbReference>
<reference evidence="2" key="1">
    <citation type="submission" date="2021-06" db="EMBL/GenBank/DDBJ databases">
        <title>Collection of gut derived symbiotic bacterial strains cultured from healthy donors.</title>
        <authorList>
            <person name="Lin H."/>
            <person name="Littmann E."/>
            <person name="Pamer E.G."/>
        </authorList>
    </citation>
    <scope>NUCLEOTIDE SEQUENCE</scope>
    <source>
        <strain evidence="2">MSK.21.74</strain>
    </source>
</reference>
<organism evidence="2 3">
    <name type="scientific">Segatella copri</name>
    <dbReference type="NCBI Taxonomy" id="165179"/>
    <lineage>
        <taxon>Bacteria</taxon>
        <taxon>Pseudomonadati</taxon>
        <taxon>Bacteroidota</taxon>
        <taxon>Bacteroidia</taxon>
        <taxon>Bacteroidales</taxon>
        <taxon>Prevotellaceae</taxon>
        <taxon>Segatella</taxon>
    </lineage>
</organism>
<dbReference type="RefSeq" id="WP_217745048.1">
    <property type="nucleotide sequence ID" value="NZ_JAHOEI010000080.1"/>
</dbReference>
<proteinExistence type="predicted"/>
<sequence length="136" mass="15717">MEHNWAFGIGVIIAIGTAYGLYKLLKKSDKNITTIEKIDYELLYNWLKNEYRKKETQIANGSKFGIMPSSIAKETYVEDFSKEVVLLKGQDIVCVFILDSTEENVISKHYFVFNEMGQSLKDILHSDKIYIQPLKK</sequence>
<evidence type="ECO:0000313" key="2">
    <source>
        <dbReference type="EMBL" id="MBV3388894.1"/>
    </source>
</evidence>
<gene>
    <name evidence="2" type="ORF">KSW82_14280</name>
</gene>
<dbReference type="EMBL" id="JAHOEI010000080">
    <property type="protein sequence ID" value="MBV3388894.1"/>
    <property type="molecule type" value="Genomic_DNA"/>
</dbReference>
<accession>A0AAW4N190</accession>
<keyword evidence="1" id="KW-1133">Transmembrane helix</keyword>
<feature type="transmembrane region" description="Helical" evidence="1">
    <location>
        <begin position="6"/>
        <end position="25"/>
    </location>
</feature>
<evidence type="ECO:0000256" key="1">
    <source>
        <dbReference type="SAM" id="Phobius"/>
    </source>
</evidence>
<keyword evidence="1" id="KW-0812">Transmembrane</keyword>
<protein>
    <submittedName>
        <fullName evidence="2">Uncharacterized protein</fullName>
    </submittedName>
</protein>
<dbReference type="AlphaFoldDB" id="A0AAW4N190"/>
<keyword evidence="1" id="KW-0472">Membrane</keyword>
<evidence type="ECO:0000313" key="3">
    <source>
        <dbReference type="Proteomes" id="UP001196765"/>
    </source>
</evidence>